<evidence type="ECO:0000256" key="1">
    <source>
        <dbReference type="SAM" id="Phobius"/>
    </source>
</evidence>
<feature type="transmembrane region" description="Helical" evidence="1">
    <location>
        <begin position="12"/>
        <end position="32"/>
    </location>
</feature>
<reference evidence="2 3" key="1">
    <citation type="submission" date="2018-01" db="EMBL/GenBank/DDBJ databases">
        <title>Lactibacter flavus gen. nov., sp. nov., a novel bacterium of the family Propionibacteriaceae isolated from raw milk and dairy products.</title>
        <authorList>
            <person name="Wenning M."/>
            <person name="Breitenwieser F."/>
            <person name="Huptas C."/>
            <person name="von Neubeck M."/>
            <person name="Busse H.-J."/>
            <person name="Scherer S."/>
        </authorList>
    </citation>
    <scope>NUCLEOTIDE SEQUENCE [LARGE SCALE GENOMIC DNA]</scope>
    <source>
        <strain evidence="2 3">VG341</strain>
    </source>
</reference>
<proteinExistence type="predicted"/>
<evidence type="ECO:0000313" key="3">
    <source>
        <dbReference type="Proteomes" id="UP000290624"/>
    </source>
</evidence>
<dbReference type="EMBL" id="PPCV01000001">
    <property type="protein sequence ID" value="RXW33436.1"/>
    <property type="molecule type" value="Genomic_DNA"/>
</dbReference>
<dbReference type="Proteomes" id="UP000290624">
    <property type="component" value="Unassembled WGS sequence"/>
</dbReference>
<keyword evidence="1" id="KW-1133">Transmembrane helix</keyword>
<accession>A0A4Q2EKX7</accession>
<protein>
    <submittedName>
        <fullName evidence="2">Pilus assembly protein TadE</fullName>
    </submittedName>
</protein>
<evidence type="ECO:0000313" key="2">
    <source>
        <dbReference type="EMBL" id="RXW33436.1"/>
    </source>
</evidence>
<keyword evidence="1" id="KW-0472">Membrane</keyword>
<keyword evidence="3" id="KW-1185">Reference proteome</keyword>
<name>A0A4Q2EKX7_9ACTN</name>
<comment type="caution">
    <text evidence="2">The sequence shown here is derived from an EMBL/GenBank/DDBJ whole genome shotgun (WGS) entry which is preliminary data.</text>
</comment>
<sequence>MSPHQRDQRGQSLSALIAVILVAFFLMTGLVVDGGRQVACAREAEAGAAQAARAAVDAGAVARAAGRPLDVGAVQAAGQQSLSERGLQGRVQIDGGDVRVSATRRVPTVFLSAIGIAHVSGSGSASAALRH</sequence>
<dbReference type="RefSeq" id="WP_129457401.1">
    <property type="nucleotide sequence ID" value="NZ_PPCV01000001.1"/>
</dbReference>
<dbReference type="AlphaFoldDB" id="A0A4Q2EKX7"/>
<organism evidence="2 3">
    <name type="scientific">Propioniciclava flava</name>
    <dbReference type="NCBI Taxonomy" id="2072026"/>
    <lineage>
        <taxon>Bacteria</taxon>
        <taxon>Bacillati</taxon>
        <taxon>Actinomycetota</taxon>
        <taxon>Actinomycetes</taxon>
        <taxon>Propionibacteriales</taxon>
        <taxon>Propionibacteriaceae</taxon>
        <taxon>Propioniciclava</taxon>
    </lineage>
</organism>
<gene>
    <name evidence="2" type="ORF">C1706_01355</name>
</gene>
<keyword evidence="1" id="KW-0812">Transmembrane</keyword>